<dbReference type="AlphaFoldDB" id="A0A1E1K2F5"/>
<evidence type="ECO:0000313" key="3">
    <source>
        <dbReference type="Proteomes" id="UP000178129"/>
    </source>
</evidence>
<comment type="caution">
    <text evidence="2">The sequence shown here is derived from an EMBL/GenBank/DDBJ whole genome shotgun (WGS) entry which is preliminary data.</text>
</comment>
<evidence type="ECO:0000313" key="2">
    <source>
        <dbReference type="EMBL" id="CZS92249.1"/>
    </source>
</evidence>
<dbReference type="Proteomes" id="UP000178129">
    <property type="component" value="Unassembled WGS sequence"/>
</dbReference>
<dbReference type="InterPro" id="IPR029068">
    <property type="entry name" value="Glyas_Bleomycin-R_OHBP_Dase"/>
</dbReference>
<keyword evidence="1" id="KW-1133">Transmembrane helix</keyword>
<dbReference type="SUPFAM" id="SSF54593">
    <property type="entry name" value="Glyoxalase/Bleomycin resistance protein/Dihydroxybiphenyl dioxygenase"/>
    <property type="match status" value="1"/>
</dbReference>
<dbReference type="PANTHER" id="PTHR35006:SF2">
    <property type="entry name" value="GLYOXALASE FAMILY PROTEIN (AFU_ORTHOLOGUE AFUA_5G14830)"/>
    <property type="match status" value="1"/>
</dbReference>
<dbReference type="Gene3D" id="3.10.180.10">
    <property type="entry name" value="2,3-Dihydroxybiphenyl 1,2-Dioxygenase, domain 1"/>
    <property type="match status" value="1"/>
</dbReference>
<keyword evidence="3" id="KW-1185">Reference proteome</keyword>
<evidence type="ECO:0008006" key="4">
    <source>
        <dbReference type="Google" id="ProtNLM"/>
    </source>
</evidence>
<feature type="transmembrane region" description="Helical" evidence="1">
    <location>
        <begin position="130"/>
        <end position="155"/>
    </location>
</feature>
<organism evidence="2 3">
    <name type="scientific">Rhynchosporium graminicola</name>
    <dbReference type="NCBI Taxonomy" id="2792576"/>
    <lineage>
        <taxon>Eukaryota</taxon>
        <taxon>Fungi</taxon>
        <taxon>Dikarya</taxon>
        <taxon>Ascomycota</taxon>
        <taxon>Pezizomycotina</taxon>
        <taxon>Leotiomycetes</taxon>
        <taxon>Helotiales</taxon>
        <taxon>Ploettnerulaceae</taxon>
        <taxon>Rhynchosporium</taxon>
    </lineage>
</organism>
<keyword evidence="1" id="KW-0472">Membrane</keyword>
<sequence>MPIAHFSLPYSSLLEATAFYLAALKPLGYELFLALENQVVLKLKYGGPDFWLHTAPTDQKGNVIKSAGLHVAFTGGSQKAVREWWEAALKAGGKDNGAPGERPQYPKGYYCAYVFDLEGNNIECAYYQPLWLSAFQLAPSVLGATVVGALAWWIARRE</sequence>
<dbReference type="STRING" id="914237.A0A1E1K2F5"/>
<keyword evidence="1" id="KW-0812">Transmembrane</keyword>
<dbReference type="InParanoid" id="A0A1E1K2F5"/>
<dbReference type="PANTHER" id="PTHR35006">
    <property type="entry name" value="GLYOXALASE FAMILY PROTEIN (AFU_ORTHOLOGUE AFUA_5G14830)"/>
    <property type="match status" value="1"/>
</dbReference>
<proteinExistence type="predicted"/>
<dbReference type="CDD" id="cd07262">
    <property type="entry name" value="VOC_like"/>
    <property type="match status" value="1"/>
</dbReference>
<accession>A0A1E1K2F5</accession>
<reference evidence="3" key="1">
    <citation type="submission" date="2016-03" db="EMBL/GenBank/DDBJ databases">
        <authorList>
            <person name="Ploux O."/>
        </authorList>
    </citation>
    <scope>NUCLEOTIDE SEQUENCE [LARGE SCALE GENOMIC DNA]</scope>
    <source>
        <strain evidence="3">UK7</strain>
    </source>
</reference>
<name>A0A1E1K2F5_9HELO</name>
<dbReference type="EMBL" id="FJUW01000005">
    <property type="protein sequence ID" value="CZS92249.1"/>
    <property type="molecule type" value="Genomic_DNA"/>
</dbReference>
<evidence type="ECO:0000256" key="1">
    <source>
        <dbReference type="SAM" id="Phobius"/>
    </source>
</evidence>
<gene>
    <name evidence="2" type="ORF">RCO7_00765</name>
</gene>
<protein>
    <recommendedName>
        <fullName evidence="4">VOC domain-containing protein</fullName>
    </recommendedName>
</protein>